<evidence type="ECO:0000256" key="1">
    <source>
        <dbReference type="ARBA" id="ARBA00022729"/>
    </source>
</evidence>
<feature type="domain" description="Secretion system C-terminal sorting" evidence="3">
    <location>
        <begin position="2502"/>
        <end position="2575"/>
    </location>
</feature>
<evidence type="ECO:0000259" key="3">
    <source>
        <dbReference type="Pfam" id="PF18962"/>
    </source>
</evidence>
<protein>
    <submittedName>
        <fullName evidence="4">T9SS type A sorting domain-containing protein</fullName>
    </submittedName>
</protein>
<evidence type="ECO:0000256" key="2">
    <source>
        <dbReference type="SAM" id="SignalP"/>
    </source>
</evidence>
<reference evidence="5" key="1">
    <citation type="journal article" date="2019" name="Int. J. Syst. Evol. Microbiol.">
        <title>The Global Catalogue of Microorganisms (GCM) 10K type strain sequencing project: providing services to taxonomists for standard genome sequencing and annotation.</title>
        <authorList>
            <consortium name="The Broad Institute Genomics Platform"/>
            <consortium name="The Broad Institute Genome Sequencing Center for Infectious Disease"/>
            <person name="Wu L."/>
            <person name="Ma J."/>
        </authorList>
    </citation>
    <scope>NUCLEOTIDE SEQUENCE [LARGE SCALE GENOMIC DNA]</scope>
    <source>
        <strain evidence="5">CCUG 62114</strain>
    </source>
</reference>
<dbReference type="EMBL" id="JBHTJM010000002">
    <property type="protein sequence ID" value="MFD0962910.1"/>
    <property type="molecule type" value="Genomic_DNA"/>
</dbReference>
<dbReference type="Gene3D" id="2.60.40.10">
    <property type="entry name" value="Immunoglobulins"/>
    <property type="match status" value="1"/>
</dbReference>
<sequence length="2576" mass="273674">MKKVLLLIIFCLCSFWCLAQDFNLQGDLRLGTANPSLSPIPWGYGTIKLHFDDNTEVEVPSTRTSVGNPGAGEAGGTQTVIIDYTFSGKKATKIVIESHISNFAGTEFIGASPYTKEYSITNNCLNIVNDTYDVIATHHEINTLKLTPQIQLVQPTNNSFFTCTPLSIDLNLDTTYNPIINWEYSVGSGSWQSLPAAYQNDTSINVNVSDLTGVSAGNTVRFRLHLTSCNNFISNIISYTVVSCSPQLLSFNTTNTQCSYTSDGSFTATFNRALNAGETLLMSLYRIDGGGTEVLINQESTTTLATGNTYTWPLPLPAANYVVKYQTETSGVFSSLETSSQFTINSPSAVSFTATKNNDVYCNGGNDGSINISASGGIGTYQYQIDGGSWVNFANANSHTLSSLSTGSYTIKVRDANLCVEKLGNGSDKEITVVIAQPNEVVSVNLVNIQNATANGYTNGSILVDINGGTALGDGSYTFEWRDSSNNIVNTTTTQNVASGYRIGLTNLGAGTYTLRIFDANYSTATTQNGCTVSSSYTVTEPPVLTVGLTETTPISCNSANTFNNPSNNGVLTATATGGVVHSPLIGGFYSYIYTWEKKDGAGVWQVLSGETTNQLTNVSAGEYAVRVEDANGIVVDSKVNGNGLIISEPTLLQVSLVKTDVFCNNGTDGSIDATITGGTGPYNILWNTGSTTEDLSNLVAGNYSVSITDARGCQAQASITINQPTIPLNISYNFSEPTTDGATDGWIQATITGGTPLSDGSYTFLWQDSSNTNLVAQVSAVVNANNYQLTLNNLGEGTYYLTIQDNNYGIAGNNTNCTVINSSLVINDPDPLSVSINLDNPISCNNSNTQNDPFSNGQLTANPVGGVQLPTGGYNYEWFVHNGSGFVSIGQNTATATSLSAGLYQVVITDNNGIQVFDTISLLQPDLLELNFTKQDIFCKGSVTGSIDITVSGGTPTYTYQWKDASGTQISTSEDVNNLGPGDYTITVTDNRGCKAIQVITITEPANALTIISNSVNNPSANMATDGSINVTVQGGTPPYTYEWQDATSATIGTTEDIAGLGDGTYTLIVKDANFNLTTSNSGCVVSEVFTLTEPAVLTAVININNSISCFGGSNGALQVIGNGGVAPYTYKWFEVNGGTPTSLGITSNVITNLSAGEYLVEVTDSNSITVQETITLSEPAELTVDNIAVTNILCFGNTTGTIDITIVGGSPPYTYFWSNGETTQDISTLIAGEYDVVITDSNNCQVTQNNIVVSQPSNAISITNSTVTPLTGFGTNNGAIDITVNGGTPSYSYQWVDSQGNLISNLQDISGLVAGTYQVTITDNNMCQTTETYVVTEPALLTVDAVQTQFNLCFNDTIATIQANVNGGVMPYQYAWYNMSDSATILGTGQTLSNLSAGTYGVTITDENGIQVSNTIIVTHPTELGITSSQVNVLCFGENTGLIDVTVNGGIPPYTYQWNTTETTEDINGLIAGNYTVTVFDNNNCSTSMSYTITQPSSILAISSSSLTNPTGFGLANGSVNITVVGGTTGYTYTWLDSNGNPLSESSSILSNVPAGTYTAVITDANNCTIQQSFTLNNPPQLSVVINETQIACNGGVGSLEAIGSGGVLNSGDNYNYEWYDNTNTLIGSNAILSGVSAGDYYVIVTDSNNIQVQANVTLTEPSVLNITNITVTNVLCYGESTGAIDIMVSGGTGVYTYQWSNGSVNQDITGLAAGDYTVTISDDNNCSVLQTITVVEPQLYDIVQVTLMRPSTGNSDGSISVEITGGVPNYTYEWYNESGTLLSQTLNSASVTNLITNLPIGTYTVVITDSAGCIHQDSFNLANPGELIANINQVQNISCNGGNDAQLEAITIGGAGGNQFVWYNAITNTPIGTNNPILSNVPAGTYYVVVSNADGLQEQSAVFEVVEPLPIDVNFVSNNVSCYQGNNGSITLNATGGTGVYEYRFRYNSGAYSAWLPFNGTSALMDVLVSGNYEAQVRDSNLCVYNDIINIDITEPNTLEINSTTITHVSGFGLSNGTINIAIEGGTSPYTISWVNEAGVSQASTSNVLSNIPAGNYTVIITDAQLCSISETFTVNEPSSLEVSIAIQNVLLCNGDSNGSLLATVMGGVPFTTGIPYLYSWFEVGNTTSIGSNVLMENIGAGSYYVVIEDQNGNTTQSSIIELTEPDALSIVFDSTYSGCGTDNDWTITTQVSGGTAPYTYSWNTGDNTGDINNVIPGTYLVIVTDSNGCELIQTYTVSPPSNLLSVQSNVTEITCNDVCEGEIELVVSGGVSPYIINWNTGDNLNYLQNLCAGEYSVIVTDQLGCEVQLDFILENAEEVIVDLGDDRTLCSGQSHDLDVTIQDLGATYNWTSDNGFSSNSPTVSLTQQGEYTINITTSSGCVITDTIQIWQSNVGINSQFLITTQAFAEEDIILVNTSNPVSENVQWFIPNEAEIIQEEDNTIVLRFDIPGIYEVTLRSFQGSCYQDYTKPIIVEEARDLPDVGDADEPFIISFNAHPNPSNGNFSVDVNLQETASISVRIYSLISNIPVDDRQVYGSSEYTFNYSLNLASGLYVILLETPKGSEIRKIVIE</sequence>
<dbReference type="RefSeq" id="WP_377713049.1">
    <property type="nucleotide sequence ID" value="NZ_JBHTJM010000002.1"/>
</dbReference>
<dbReference type="InterPro" id="IPR026444">
    <property type="entry name" value="Secre_tail"/>
</dbReference>
<dbReference type="InterPro" id="IPR025667">
    <property type="entry name" value="SprB_repeat"/>
</dbReference>
<dbReference type="InterPro" id="IPR013783">
    <property type="entry name" value="Ig-like_fold"/>
</dbReference>
<keyword evidence="1 2" id="KW-0732">Signal</keyword>
<gene>
    <name evidence="4" type="ORF">ACFQ1O_02710</name>
</gene>
<comment type="caution">
    <text evidence="4">The sequence shown here is derived from an EMBL/GenBank/DDBJ whole genome shotgun (WGS) entry which is preliminary data.</text>
</comment>
<dbReference type="Proteomes" id="UP001596997">
    <property type="component" value="Unassembled WGS sequence"/>
</dbReference>
<dbReference type="Gene3D" id="2.60.40.740">
    <property type="match status" value="7"/>
</dbReference>
<feature type="chain" id="PRO_5045811327" evidence="2">
    <location>
        <begin position="20"/>
        <end position="2576"/>
    </location>
</feature>
<proteinExistence type="predicted"/>
<accession>A0ABW3HZB4</accession>
<feature type="signal peptide" evidence="2">
    <location>
        <begin position="1"/>
        <end position="19"/>
    </location>
</feature>
<evidence type="ECO:0000313" key="5">
    <source>
        <dbReference type="Proteomes" id="UP001596997"/>
    </source>
</evidence>
<evidence type="ECO:0000313" key="4">
    <source>
        <dbReference type="EMBL" id="MFD0962910.1"/>
    </source>
</evidence>
<dbReference type="NCBIfam" id="TIGR04183">
    <property type="entry name" value="Por_Secre_tail"/>
    <property type="match status" value="1"/>
</dbReference>
<keyword evidence="5" id="KW-1185">Reference proteome</keyword>
<dbReference type="Pfam" id="PF18962">
    <property type="entry name" value="Por_Secre_tail"/>
    <property type="match status" value="1"/>
</dbReference>
<dbReference type="Pfam" id="PF13573">
    <property type="entry name" value="SprB"/>
    <property type="match status" value="15"/>
</dbReference>
<name>A0ABW3HZB4_9FLAO</name>
<organism evidence="4 5">
    <name type="scientific">Pseudofulvibacter geojedonensis</name>
    <dbReference type="NCBI Taxonomy" id="1123758"/>
    <lineage>
        <taxon>Bacteria</taxon>
        <taxon>Pseudomonadati</taxon>
        <taxon>Bacteroidota</taxon>
        <taxon>Flavobacteriia</taxon>
        <taxon>Flavobacteriales</taxon>
        <taxon>Flavobacteriaceae</taxon>
        <taxon>Pseudofulvibacter</taxon>
    </lineage>
</organism>